<organism evidence="1 2">
    <name type="scientific">Rossellomorea aquimaris</name>
    <dbReference type="NCBI Taxonomy" id="189382"/>
    <lineage>
        <taxon>Bacteria</taxon>
        <taxon>Bacillati</taxon>
        <taxon>Bacillota</taxon>
        <taxon>Bacilli</taxon>
        <taxon>Bacillales</taxon>
        <taxon>Bacillaceae</taxon>
        <taxon>Rossellomorea</taxon>
    </lineage>
</organism>
<accession>A0A5D4U6W1</accession>
<dbReference type="OrthoDB" id="9953428at2"/>
<gene>
    <name evidence="1" type="ORF">FZC80_04585</name>
</gene>
<protein>
    <submittedName>
        <fullName evidence="1">Uncharacterized protein</fullName>
    </submittedName>
</protein>
<name>A0A5D4U6W1_9BACI</name>
<comment type="caution">
    <text evidence="1">The sequence shown here is derived from an EMBL/GenBank/DDBJ whole genome shotgun (WGS) entry which is preliminary data.</text>
</comment>
<dbReference type="Proteomes" id="UP000325054">
    <property type="component" value="Unassembled WGS sequence"/>
</dbReference>
<dbReference type="AlphaFoldDB" id="A0A5D4U6W1"/>
<reference evidence="1 2" key="1">
    <citation type="submission" date="2019-08" db="EMBL/GenBank/DDBJ databases">
        <title>Bacillus genomes from the desert of Cuatro Cienegas, Coahuila.</title>
        <authorList>
            <person name="Olmedo-Alvarez G."/>
        </authorList>
    </citation>
    <scope>NUCLEOTIDE SEQUENCE [LARGE SCALE GENOMIC DNA]</scope>
    <source>
        <strain evidence="1 2">CH451a_14T</strain>
    </source>
</reference>
<dbReference type="EMBL" id="VTEW01000003">
    <property type="protein sequence ID" value="TYS82819.1"/>
    <property type="molecule type" value="Genomic_DNA"/>
</dbReference>
<evidence type="ECO:0000313" key="2">
    <source>
        <dbReference type="Proteomes" id="UP000325054"/>
    </source>
</evidence>
<evidence type="ECO:0000313" key="1">
    <source>
        <dbReference type="EMBL" id="TYS82819.1"/>
    </source>
</evidence>
<proteinExistence type="predicted"/>
<sequence>MFRREKKAVFLLFSSSYLTPRSWALELDWGSHLSSKVEAPWSAPTGKCSQEKKGGLPFYLLGLFDPEGLGAGTRRTLVPQEVTHLPFQSNHC</sequence>